<dbReference type="Pfam" id="PF13646">
    <property type="entry name" value="HEAT_2"/>
    <property type="match status" value="1"/>
</dbReference>
<protein>
    <submittedName>
        <fullName evidence="1">HEAT repeat domain-containing protein</fullName>
    </submittedName>
</protein>
<accession>A0ABY4GEC3</accession>
<evidence type="ECO:0000313" key="2">
    <source>
        <dbReference type="Proteomes" id="UP000830401"/>
    </source>
</evidence>
<dbReference type="Proteomes" id="UP000830401">
    <property type="component" value="Plasmid unnamed4"/>
</dbReference>
<proteinExistence type="predicted"/>
<dbReference type="RefSeq" id="WP_245127035.1">
    <property type="nucleotide sequence ID" value="NZ_CP095065.1"/>
</dbReference>
<geneLocation type="plasmid" evidence="1 2">
    <name>unnamed4</name>
</geneLocation>
<reference evidence="1" key="1">
    <citation type="submission" date="2022-04" db="EMBL/GenBank/DDBJ databases">
        <title>Hymenobacter sp. isolated from the air.</title>
        <authorList>
            <person name="Won M."/>
            <person name="Lee C.-M."/>
            <person name="Woen H.-Y."/>
            <person name="Kwon S.-W."/>
        </authorList>
    </citation>
    <scope>NUCLEOTIDE SEQUENCE</scope>
    <source>
        <strain evidence="1">5420S-77</strain>
        <plasmid evidence="1">unnamed4</plasmid>
    </source>
</reference>
<sequence>MAHDLATLKAHFLSSDWTISEPALDALISLASPEVLDFLLALLDQPDVLVRNRACIALHEIGDSRAVPALLQAIRKPENEAYRGSLVYALEYLDCQHLLPDLFDLLFYGDSEVQMGAKRILDHQSFTFRADDLYAIKSKWEAIRGQLEQRVNPFTTTEEIQACVNGFLAYLRE</sequence>
<evidence type="ECO:0000313" key="1">
    <source>
        <dbReference type="EMBL" id="UOQ69280.1"/>
    </source>
</evidence>
<dbReference type="InterPro" id="IPR011989">
    <property type="entry name" value="ARM-like"/>
</dbReference>
<keyword evidence="1" id="KW-0614">Plasmid</keyword>
<organism evidence="1 2">
    <name type="scientific">Hymenobacter volaticus</name>
    <dbReference type="NCBI Taxonomy" id="2932254"/>
    <lineage>
        <taxon>Bacteria</taxon>
        <taxon>Pseudomonadati</taxon>
        <taxon>Bacteroidota</taxon>
        <taxon>Cytophagia</taxon>
        <taxon>Cytophagales</taxon>
        <taxon>Hymenobacteraceae</taxon>
        <taxon>Hymenobacter</taxon>
    </lineage>
</organism>
<dbReference type="InterPro" id="IPR016024">
    <property type="entry name" value="ARM-type_fold"/>
</dbReference>
<name>A0ABY4GEC3_9BACT</name>
<keyword evidence="2" id="KW-1185">Reference proteome</keyword>
<gene>
    <name evidence="1" type="ORF">MUN86_27905</name>
</gene>
<dbReference type="SUPFAM" id="SSF48371">
    <property type="entry name" value="ARM repeat"/>
    <property type="match status" value="1"/>
</dbReference>
<dbReference type="EMBL" id="CP095065">
    <property type="protein sequence ID" value="UOQ69280.1"/>
    <property type="molecule type" value="Genomic_DNA"/>
</dbReference>
<dbReference type="Gene3D" id="1.25.10.10">
    <property type="entry name" value="Leucine-rich Repeat Variant"/>
    <property type="match status" value="1"/>
</dbReference>